<dbReference type="STRING" id="1423720.FC67_GL001814"/>
<sequence>MQKKQSILTITIVLVGYFIILVDTSLVFTCSKEISSSLQMTASLAAWISNAYALTFGSLLLLGGKLGDIFGRRKIFIIGLIIFGISSGLVGLSPTAGLLILFRAIQGIGAAIIAPATLAIIMDSFKGNDRVVAISIYGAMSGIGVSLGLIVGAGITTILSWRWGFFVNIPIVIILIILSLNFLQKGTIQHEKIDLNGSIFSCLALIFIINGISGIGSHLISLTIGFLLLVYFIYHEYKSDKPILPLALFGSMKRNLAYIIRFTYSSAITSFWFFTPLMLQSNFHLDPIMVGISFLPMTIFNFISANLVSDLTKKIGSIKLMTGGLIITTIGFGGLTLYQMGSNYWLSIALPMITIGIGQGLVLSPVTNIAVEDTPENLSGVSSSMINVMLQIGGAFGLAILSATSNLLNPQNLAFHYQAQGIMLFSLIALIFSLVLRFKFKKYEN</sequence>
<dbReference type="InterPro" id="IPR036259">
    <property type="entry name" value="MFS_trans_sf"/>
</dbReference>
<evidence type="ECO:0000259" key="8">
    <source>
        <dbReference type="PROSITE" id="PS50850"/>
    </source>
</evidence>
<dbReference type="PANTHER" id="PTHR42718:SF46">
    <property type="entry name" value="BLR6921 PROTEIN"/>
    <property type="match status" value="1"/>
</dbReference>
<evidence type="ECO:0000256" key="3">
    <source>
        <dbReference type="ARBA" id="ARBA00022475"/>
    </source>
</evidence>
<feature type="transmembrane region" description="Helical" evidence="7">
    <location>
        <begin position="7"/>
        <end position="28"/>
    </location>
</feature>
<evidence type="ECO:0000313" key="9">
    <source>
        <dbReference type="EMBL" id="AUI71169.1"/>
    </source>
</evidence>
<dbReference type="CDD" id="cd17321">
    <property type="entry name" value="MFS_MMR_MDR_like"/>
    <property type="match status" value="1"/>
</dbReference>
<dbReference type="GO" id="GO:0005886">
    <property type="term" value="C:plasma membrane"/>
    <property type="evidence" value="ECO:0007669"/>
    <property type="project" value="UniProtKB-SubCell"/>
</dbReference>
<accession>A0A2K9HF29</accession>
<evidence type="ECO:0000313" key="10">
    <source>
        <dbReference type="Proteomes" id="UP000234653"/>
    </source>
</evidence>
<evidence type="ECO:0000256" key="6">
    <source>
        <dbReference type="ARBA" id="ARBA00023136"/>
    </source>
</evidence>
<dbReference type="Proteomes" id="UP000234653">
    <property type="component" value="Chromosome"/>
</dbReference>
<dbReference type="InterPro" id="IPR011701">
    <property type="entry name" value="MFS"/>
</dbReference>
<proteinExistence type="predicted"/>
<feature type="transmembrane region" description="Helical" evidence="7">
    <location>
        <begin position="134"/>
        <end position="159"/>
    </location>
</feature>
<keyword evidence="3" id="KW-1003">Cell membrane</keyword>
<gene>
    <name evidence="9" type="ORF">LA20249_02680</name>
</gene>
<keyword evidence="10" id="KW-1185">Reference proteome</keyword>
<dbReference type="Gene3D" id="1.20.1250.20">
    <property type="entry name" value="MFS general substrate transporter like domains"/>
    <property type="match status" value="1"/>
</dbReference>
<dbReference type="PRINTS" id="PR01036">
    <property type="entry name" value="TCRTETB"/>
</dbReference>
<reference evidence="9 10" key="1">
    <citation type="submission" date="2016-12" db="EMBL/GenBank/DDBJ databases">
        <title>The whole genome sequencing and assembly of Lactobacillus alimentarius DSM 20249T strain.</title>
        <authorList>
            <person name="Lee Y.-J."/>
            <person name="Yi H."/>
            <person name="Bahn Y.-S."/>
            <person name="Kim J.F."/>
            <person name="Lee D.-W."/>
        </authorList>
    </citation>
    <scope>NUCLEOTIDE SEQUENCE [LARGE SCALE GENOMIC DNA]</scope>
    <source>
        <strain evidence="9 10">DSM 20249</strain>
    </source>
</reference>
<feature type="transmembrane region" description="Helical" evidence="7">
    <location>
        <begin position="344"/>
        <end position="363"/>
    </location>
</feature>
<dbReference type="EMBL" id="CP018867">
    <property type="protein sequence ID" value="AUI71169.1"/>
    <property type="molecule type" value="Genomic_DNA"/>
</dbReference>
<keyword evidence="5 7" id="KW-1133">Transmembrane helix</keyword>
<keyword evidence="6 7" id="KW-0472">Membrane</keyword>
<comment type="subcellular location">
    <subcellularLocation>
        <location evidence="1">Cell membrane</location>
        <topology evidence="1">Multi-pass membrane protein</topology>
    </subcellularLocation>
</comment>
<dbReference type="AlphaFoldDB" id="A0A2K9HF29"/>
<evidence type="ECO:0000256" key="2">
    <source>
        <dbReference type="ARBA" id="ARBA00022448"/>
    </source>
</evidence>
<name>A0A2K9HF29_9LACO</name>
<feature type="transmembrane region" description="Helical" evidence="7">
    <location>
        <begin position="320"/>
        <end position="338"/>
    </location>
</feature>
<feature type="transmembrane region" description="Helical" evidence="7">
    <location>
        <begin position="165"/>
        <end position="183"/>
    </location>
</feature>
<evidence type="ECO:0000256" key="7">
    <source>
        <dbReference type="SAM" id="Phobius"/>
    </source>
</evidence>
<dbReference type="GO" id="GO:0022857">
    <property type="term" value="F:transmembrane transporter activity"/>
    <property type="evidence" value="ECO:0007669"/>
    <property type="project" value="InterPro"/>
</dbReference>
<dbReference type="Pfam" id="PF07690">
    <property type="entry name" value="MFS_1"/>
    <property type="match status" value="1"/>
</dbReference>
<feature type="transmembrane region" description="Helical" evidence="7">
    <location>
        <begin position="40"/>
        <end position="63"/>
    </location>
</feature>
<feature type="transmembrane region" description="Helical" evidence="7">
    <location>
        <begin position="100"/>
        <end position="122"/>
    </location>
</feature>
<dbReference type="KEGG" id="lali:LA20249_02680"/>
<evidence type="ECO:0000256" key="1">
    <source>
        <dbReference type="ARBA" id="ARBA00004651"/>
    </source>
</evidence>
<feature type="transmembrane region" description="Helical" evidence="7">
    <location>
        <begin position="218"/>
        <end position="234"/>
    </location>
</feature>
<feature type="transmembrane region" description="Helical" evidence="7">
    <location>
        <begin position="75"/>
        <end position="94"/>
    </location>
</feature>
<keyword evidence="2" id="KW-0813">Transport</keyword>
<feature type="domain" description="Major facilitator superfamily (MFS) profile" evidence="8">
    <location>
        <begin position="9"/>
        <end position="444"/>
    </location>
</feature>
<keyword evidence="4 7" id="KW-0812">Transmembrane</keyword>
<dbReference type="RefSeq" id="WP_083477958.1">
    <property type="nucleotide sequence ID" value="NZ_AZDQ01000043.1"/>
</dbReference>
<dbReference type="OrthoDB" id="2414439at2"/>
<evidence type="ECO:0000256" key="5">
    <source>
        <dbReference type="ARBA" id="ARBA00022989"/>
    </source>
</evidence>
<feature type="transmembrane region" description="Helical" evidence="7">
    <location>
        <begin position="384"/>
        <end position="403"/>
    </location>
</feature>
<feature type="transmembrane region" description="Helical" evidence="7">
    <location>
        <begin position="415"/>
        <end position="436"/>
    </location>
</feature>
<protein>
    <recommendedName>
        <fullName evidence="8">Major facilitator superfamily (MFS) profile domain-containing protein</fullName>
    </recommendedName>
</protein>
<feature type="transmembrane region" description="Helical" evidence="7">
    <location>
        <begin position="255"/>
        <end position="275"/>
    </location>
</feature>
<dbReference type="Gene3D" id="1.20.1720.10">
    <property type="entry name" value="Multidrug resistance protein D"/>
    <property type="match status" value="1"/>
</dbReference>
<feature type="transmembrane region" description="Helical" evidence="7">
    <location>
        <begin position="287"/>
        <end position="308"/>
    </location>
</feature>
<dbReference type="InterPro" id="IPR020846">
    <property type="entry name" value="MFS_dom"/>
</dbReference>
<organism evidence="9 10">
    <name type="scientific">Companilactobacillus alimentarius DSM 20249</name>
    <dbReference type="NCBI Taxonomy" id="1423720"/>
    <lineage>
        <taxon>Bacteria</taxon>
        <taxon>Bacillati</taxon>
        <taxon>Bacillota</taxon>
        <taxon>Bacilli</taxon>
        <taxon>Lactobacillales</taxon>
        <taxon>Lactobacillaceae</taxon>
        <taxon>Companilactobacillus</taxon>
    </lineage>
</organism>
<dbReference type="SUPFAM" id="SSF103473">
    <property type="entry name" value="MFS general substrate transporter"/>
    <property type="match status" value="1"/>
</dbReference>
<feature type="transmembrane region" description="Helical" evidence="7">
    <location>
        <begin position="195"/>
        <end position="212"/>
    </location>
</feature>
<evidence type="ECO:0000256" key="4">
    <source>
        <dbReference type="ARBA" id="ARBA00022692"/>
    </source>
</evidence>
<dbReference type="PROSITE" id="PS50850">
    <property type="entry name" value="MFS"/>
    <property type="match status" value="1"/>
</dbReference>
<dbReference type="PANTHER" id="PTHR42718">
    <property type="entry name" value="MAJOR FACILITATOR SUPERFAMILY MULTIDRUG TRANSPORTER MFSC"/>
    <property type="match status" value="1"/>
</dbReference>